<dbReference type="AlphaFoldDB" id="A0A4Q7MKS1"/>
<proteinExistence type="predicted"/>
<gene>
    <name evidence="1" type="ORF">EV199_4825</name>
</gene>
<reference evidence="1 2" key="1">
    <citation type="submission" date="2019-02" db="EMBL/GenBank/DDBJ databases">
        <title>Genomic Encyclopedia of Type Strains, Phase IV (KMG-IV): sequencing the most valuable type-strain genomes for metagenomic binning, comparative biology and taxonomic classification.</title>
        <authorList>
            <person name="Goeker M."/>
        </authorList>
    </citation>
    <scope>NUCLEOTIDE SEQUENCE [LARGE SCALE GENOMIC DNA]</scope>
    <source>
        <strain evidence="1 2">DSM 18116</strain>
    </source>
</reference>
<accession>A0A4Q7MKS1</accession>
<dbReference type="SUPFAM" id="SSF142906">
    <property type="entry name" value="YjbR-like"/>
    <property type="match status" value="1"/>
</dbReference>
<evidence type="ECO:0000313" key="1">
    <source>
        <dbReference type="EMBL" id="RZS69001.1"/>
    </source>
</evidence>
<dbReference type="EMBL" id="SGXA01000003">
    <property type="protein sequence ID" value="RZS69001.1"/>
    <property type="molecule type" value="Genomic_DNA"/>
</dbReference>
<dbReference type="InterPro" id="IPR038056">
    <property type="entry name" value="YjbR-like_sf"/>
</dbReference>
<keyword evidence="2" id="KW-1185">Reference proteome</keyword>
<comment type="caution">
    <text evidence="1">The sequence shown here is derived from an EMBL/GenBank/DDBJ whole genome shotgun (WGS) entry which is preliminary data.</text>
</comment>
<dbReference type="RefSeq" id="WP_130543371.1">
    <property type="nucleotide sequence ID" value="NZ_CP042431.1"/>
</dbReference>
<sequence>MVSLKTFRQLALACPETVELPHFEKTSFRVNKKIFATLSEEKNLGMIILTPEEQYVYCKFDPLSFSPVPGKWGLKGCTHVNLKKVNKDVLKEAMDAAYEGKLSKKSK</sequence>
<dbReference type="Proteomes" id="UP000293874">
    <property type="component" value="Unassembled WGS sequence"/>
</dbReference>
<name>A0A4Q7MKS1_9BACT</name>
<protein>
    <submittedName>
        <fullName evidence="1">YjbR protein</fullName>
    </submittedName>
</protein>
<dbReference type="Pfam" id="PF04237">
    <property type="entry name" value="YjbR"/>
    <property type="match status" value="1"/>
</dbReference>
<dbReference type="OrthoDB" id="277063at2"/>
<dbReference type="InterPro" id="IPR058532">
    <property type="entry name" value="YjbR/MT2646/Rv2570-like"/>
</dbReference>
<organism evidence="1 2">
    <name type="scientific">Pseudobacter ginsenosidimutans</name>
    <dbReference type="NCBI Taxonomy" id="661488"/>
    <lineage>
        <taxon>Bacteria</taxon>
        <taxon>Pseudomonadati</taxon>
        <taxon>Bacteroidota</taxon>
        <taxon>Chitinophagia</taxon>
        <taxon>Chitinophagales</taxon>
        <taxon>Chitinophagaceae</taxon>
        <taxon>Pseudobacter</taxon>
    </lineage>
</organism>
<evidence type="ECO:0000313" key="2">
    <source>
        <dbReference type="Proteomes" id="UP000293874"/>
    </source>
</evidence>